<dbReference type="Gene3D" id="3.40.630.10">
    <property type="entry name" value="Zn peptidases"/>
    <property type="match status" value="1"/>
</dbReference>
<protein>
    <submittedName>
        <fullName evidence="2">Uncharacterized protein</fullName>
    </submittedName>
</protein>
<gene>
    <name evidence="2" type="ORF">LWI28_007786</name>
</gene>
<name>A0AAD5P1B5_ACENE</name>
<proteinExistence type="predicted"/>
<comment type="caution">
    <text evidence="2">The sequence shown here is derived from an EMBL/GenBank/DDBJ whole genome shotgun (WGS) entry which is preliminary data.</text>
</comment>
<evidence type="ECO:0000313" key="2">
    <source>
        <dbReference type="EMBL" id="KAI9194637.1"/>
    </source>
</evidence>
<dbReference type="EMBL" id="JAJSOW010000003">
    <property type="protein sequence ID" value="KAI9194637.1"/>
    <property type="molecule type" value="Genomic_DNA"/>
</dbReference>
<feature type="region of interest" description="Disordered" evidence="1">
    <location>
        <begin position="1"/>
        <end position="23"/>
    </location>
</feature>
<evidence type="ECO:0000256" key="1">
    <source>
        <dbReference type="SAM" id="MobiDB-lite"/>
    </source>
</evidence>
<reference evidence="2" key="1">
    <citation type="journal article" date="2022" name="Plant J.">
        <title>Strategies of tolerance reflected in two North American maple genomes.</title>
        <authorList>
            <person name="McEvoy S.L."/>
            <person name="Sezen U.U."/>
            <person name="Trouern-Trend A."/>
            <person name="McMahon S.M."/>
            <person name="Schaberg P.G."/>
            <person name="Yang J."/>
            <person name="Wegrzyn J.L."/>
            <person name="Swenson N.G."/>
        </authorList>
    </citation>
    <scope>NUCLEOTIDE SEQUENCE</scope>
    <source>
        <strain evidence="2">91603</strain>
    </source>
</reference>
<evidence type="ECO:0000313" key="3">
    <source>
        <dbReference type="Proteomes" id="UP001064489"/>
    </source>
</evidence>
<dbReference type="Proteomes" id="UP001064489">
    <property type="component" value="Chromosome 1"/>
</dbReference>
<keyword evidence="3" id="KW-1185">Reference proteome</keyword>
<sequence length="113" mass="12902">MTNKESLLPSDASNHLIHRSTDEQSLVDSNGFSDIPKKLLDFAKKSQVFDWMVGVRRKIHENSELGYEEFDTRGHSEQKEQAKSWALEQQLLPTVFTEAPLLITTFVLPILTT</sequence>
<reference evidence="2" key="2">
    <citation type="submission" date="2023-02" db="EMBL/GenBank/DDBJ databases">
        <authorList>
            <person name="Swenson N.G."/>
            <person name="Wegrzyn J.L."/>
            <person name="Mcevoy S.L."/>
        </authorList>
    </citation>
    <scope>NUCLEOTIDE SEQUENCE</scope>
    <source>
        <strain evidence="2">91603</strain>
        <tissue evidence="2">Leaf</tissue>
    </source>
</reference>
<accession>A0AAD5P1B5</accession>
<dbReference type="AlphaFoldDB" id="A0AAD5P1B5"/>
<organism evidence="2 3">
    <name type="scientific">Acer negundo</name>
    <name type="common">Box elder</name>
    <dbReference type="NCBI Taxonomy" id="4023"/>
    <lineage>
        <taxon>Eukaryota</taxon>
        <taxon>Viridiplantae</taxon>
        <taxon>Streptophyta</taxon>
        <taxon>Embryophyta</taxon>
        <taxon>Tracheophyta</taxon>
        <taxon>Spermatophyta</taxon>
        <taxon>Magnoliopsida</taxon>
        <taxon>eudicotyledons</taxon>
        <taxon>Gunneridae</taxon>
        <taxon>Pentapetalae</taxon>
        <taxon>rosids</taxon>
        <taxon>malvids</taxon>
        <taxon>Sapindales</taxon>
        <taxon>Sapindaceae</taxon>
        <taxon>Hippocastanoideae</taxon>
        <taxon>Acereae</taxon>
        <taxon>Acer</taxon>
    </lineage>
</organism>